<keyword evidence="3" id="KW-1185">Reference proteome</keyword>
<protein>
    <recommendedName>
        <fullName evidence="1">DUF1559 domain-containing protein</fullName>
    </recommendedName>
</protein>
<dbReference type="EMBL" id="CP036339">
    <property type="protein sequence ID" value="QDT71503.1"/>
    <property type="molecule type" value="Genomic_DNA"/>
</dbReference>
<sequence>MRRHRRRSRFSGFTLVELLVVIAIIGVLVALLLPAVQAARESARRSQCTNNLKQIGLGFLNHESTHKFLPSSGWSPWHVGDVEMGIGRTQPGGWMYQILPYIEQQSLYNIPGDGNKLAITAQQKANAVKLQTTPVETFNCPSRRAAQALAFGSPAAWKPLNSDMMTRVARGDYAANAGDNVKGCTHQLEGLDTPETTQDDKWPSDNDARLLSWIVVGLKPYGADPAGQYPPFTAQSGVNFSGSEIELRQIPDGVSNTYLVGEKYMNANEYETDGTADGGDNHGYFQGFDWDTHRFATKAWPPLPDTPGFFSYQGFGSAHPGAWHAVFCDGSVRALSYDLDEQTHRRYASRFDGQTISN</sequence>
<dbReference type="Gene3D" id="3.30.700.10">
    <property type="entry name" value="Glycoprotein, Type 4 Pilin"/>
    <property type="match status" value="1"/>
</dbReference>
<dbReference type="InterPro" id="IPR027558">
    <property type="entry name" value="Pre_pil_HX9DG_C"/>
</dbReference>
<dbReference type="Pfam" id="PF07596">
    <property type="entry name" value="SBP_bac_10"/>
    <property type="match status" value="1"/>
</dbReference>
<dbReference type="Pfam" id="PF07963">
    <property type="entry name" value="N_methyl"/>
    <property type="match status" value="1"/>
</dbReference>
<dbReference type="InterPro" id="IPR012902">
    <property type="entry name" value="N_methyl_site"/>
</dbReference>
<name>A0A517TT17_9BACT</name>
<dbReference type="KEGG" id="llh:I41_06610"/>
<accession>A0A517TT17</accession>
<dbReference type="AlphaFoldDB" id="A0A517TT17"/>
<proteinExistence type="predicted"/>
<dbReference type="InterPro" id="IPR011453">
    <property type="entry name" value="DUF1559"/>
</dbReference>
<gene>
    <name evidence="2" type="ORF">I41_06610</name>
</gene>
<dbReference type="OrthoDB" id="255848at2"/>
<dbReference type="PROSITE" id="PS00409">
    <property type="entry name" value="PROKAR_NTER_METHYL"/>
    <property type="match status" value="1"/>
</dbReference>
<dbReference type="NCBIfam" id="TIGR04294">
    <property type="entry name" value="pre_pil_HX9DG"/>
    <property type="match status" value="1"/>
</dbReference>
<evidence type="ECO:0000313" key="3">
    <source>
        <dbReference type="Proteomes" id="UP000317909"/>
    </source>
</evidence>
<dbReference type="NCBIfam" id="TIGR02532">
    <property type="entry name" value="IV_pilin_GFxxxE"/>
    <property type="match status" value="1"/>
</dbReference>
<feature type="domain" description="DUF1559" evidence="1">
    <location>
        <begin position="37"/>
        <end position="341"/>
    </location>
</feature>
<dbReference type="SUPFAM" id="SSF54523">
    <property type="entry name" value="Pili subunits"/>
    <property type="match status" value="1"/>
</dbReference>
<dbReference type="Proteomes" id="UP000317909">
    <property type="component" value="Chromosome"/>
</dbReference>
<organism evidence="2 3">
    <name type="scientific">Lacipirellula limnantheis</name>
    <dbReference type="NCBI Taxonomy" id="2528024"/>
    <lineage>
        <taxon>Bacteria</taxon>
        <taxon>Pseudomonadati</taxon>
        <taxon>Planctomycetota</taxon>
        <taxon>Planctomycetia</taxon>
        <taxon>Pirellulales</taxon>
        <taxon>Lacipirellulaceae</taxon>
        <taxon>Lacipirellula</taxon>
    </lineage>
</organism>
<evidence type="ECO:0000259" key="1">
    <source>
        <dbReference type="Pfam" id="PF07596"/>
    </source>
</evidence>
<dbReference type="PANTHER" id="PTHR30093:SF2">
    <property type="entry name" value="TYPE II SECRETION SYSTEM PROTEIN H"/>
    <property type="match status" value="1"/>
</dbReference>
<dbReference type="PANTHER" id="PTHR30093">
    <property type="entry name" value="GENERAL SECRETION PATHWAY PROTEIN G"/>
    <property type="match status" value="1"/>
</dbReference>
<evidence type="ECO:0000313" key="2">
    <source>
        <dbReference type="EMBL" id="QDT71503.1"/>
    </source>
</evidence>
<dbReference type="InterPro" id="IPR045584">
    <property type="entry name" value="Pilin-like"/>
</dbReference>
<reference evidence="2 3" key="1">
    <citation type="submission" date="2019-02" db="EMBL/GenBank/DDBJ databases">
        <title>Deep-cultivation of Planctomycetes and their phenomic and genomic characterization uncovers novel biology.</title>
        <authorList>
            <person name="Wiegand S."/>
            <person name="Jogler M."/>
            <person name="Boedeker C."/>
            <person name="Pinto D."/>
            <person name="Vollmers J."/>
            <person name="Rivas-Marin E."/>
            <person name="Kohn T."/>
            <person name="Peeters S.H."/>
            <person name="Heuer A."/>
            <person name="Rast P."/>
            <person name="Oberbeckmann S."/>
            <person name="Bunk B."/>
            <person name="Jeske O."/>
            <person name="Meyerdierks A."/>
            <person name="Storesund J.E."/>
            <person name="Kallscheuer N."/>
            <person name="Luecker S."/>
            <person name="Lage O.M."/>
            <person name="Pohl T."/>
            <person name="Merkel B.J."/>
            <person name="Hornburger P."/>
            <person name="Mueller R.-W."/>
            <person name="Bruemmer F."/>
            <person name="Labrenz M."/>
            <person name="Spormann A.M."/>
            <person name="Op den Camp H."/>
            <person name="Overmann J."/>
            <person name="Amann R."/>
            <person name="Jetten M.S.M."/>
            <person name="Mascher T."/>
            <person name="Medema M.H."/>
            <person name="Devos D.P."/>
            <person name="Kaster A.-K."/>
            <person name="Ovreas L."/>
            <person name="Rohde M."/>
            <person name="Galperin M.Y."/>
            <person name="Jogler C."/>
        </authorList>
    </citation>
    <scope>NUCLEOTIDE SEQUENCE [LARGE SCALE GENOMIC DNA]</scope>
    <source>
        <strain evidence="2 3">I41</strain>
    </source>
</reference>